<dbReference type="InterPro" id="IPR036282">
    <property type="entry name" value="Glutathione-S-Trfase_C_sf"/>
</dbReference>
<dbReference type="FunFam" id="3.40.30.10:FF:000016">
    <property type="entry name" value="Glutathione S-transferase F2"/>
    <property type="match status" value="1"/>
</dbReference>
<feature type="domain" description="GST C-terminal" evidence="6">
    <location>
        <begin position="116"/>
        <end position="239"/>
    </location>
</feature>
<dbReference type="InterPro" id="IPR004046">
    <property type="entry name" value="GST_C"/>
</dbReference>
<dbReference type="Proteomes" id="UP000663868">
    <property type="component" value="Unassembled WGS sequence"/>
</dbReference>
<dbReference type="Gene3D" id="3.40.30.10">
    <property type="entry name" value="Glutaredoxin"/>
    <property type="match status" value="1"/>
</dbReference>
<name>A0A814ZKD0_9BILA</name>
<evidence type="ECO:0000313" key="9">
    <source>
        <dbReference type="Proteomes" id="UP000663860"/>
    </source>
</evidence>
<evidence type="ECO:0000259" key="5">
    <source>
        <dbReference type="PROSITE" id="PS50404"/>
    </source>
</evidence>
<proteinExistence type="inferred from homology"/>
<dbReference type="SFLD" id="SFLDG00358">
    <property type="entry name" value="Main_(cytGST)"/>
    <property type="match status" value="1"/>
</dbReference>
<keyword evidence="3" id="KW-0808">Transferase</keyword>
<comment type="similarity">
    <text evidence="1">Belongs to the GST superfamily. Phi family.</text>
</comment>
<accession>A0A814ZKD0</accession>
<dbReference type="InterPro" id="IPR036249">
    <property type="entry name" value="Thioredoxin-like_sf"/>
</dbReference>
<dbReference type="FunFam" id="1.20.1050.10:FF:000004">
    <property type="entry name" value="Glutathione S-transferase F2"/>
    <property type="match status" value="1"/>
</dbReference>
<evidence type="ECO:0000313" key="8">
    <source>
        <dbReference type="EMBL" id="CAF3749606.1"/>
    </source>
</evidence>
<dbReference type="GO" id="GO:0009636">
    <property type="term" value="P:response to toxic substance"/>
    <property type="evidence" value="ECO:0007669"/>
    <property type="project" value="UniProtKB-ARBA"/>
</dbReference>
<dbReference type="PROSITE" id="PS50405">
    <property type="entry name" value="GST_CTER"/>
    <property type="match status" value="1"/>
</dbReference>
<dbReference type="GO" id="GO:0004364">
    <property type="term" value="F:glutathione transferase activity"/>
    <property type="evidence" value="ECO:0007669"/>
    <property type="project" value="UniProtKB-EC"/>
</dbReference>
<dbReference type="EMBL" id="CAJNOE010000495">
    <property type="protein sequence ID" value="CAF1244116.1"/>
    <property type="molecule type" value="Genomic_DNA"/>
</dbReference>
<dbReference type="Proteomes" id="UP000663860">
    <property type="component" value="Unassembled WGS sequence"/>
</dbReference>
<comment type="catalytic activity">
    <reaction evidence="4">
        <text>RX + glutathione = an S-substituted glutathione + a halide anion + H(+)</text>
        <dbReference type="Rhea" id="RHEA:16437"/>
        <dbReference type="ChEBI" id="CHEBI:15378"/>
        <dbReference type="ChEBI" id="CHEBI:16042"/>
        <dbReference type="ChEBI" id="CHEBI:17792"/>
        <dbReference type="ChEBI" id="CHEBI:57925"/>
        <dbReference type="ChEBI" id="CHEBI:90779"/>
        <dbReference type="EC" id="2.5.1.18"/>
    </reaction>
</comment>
<dbReference type="Pfam" id="PF00043">
    <property type="entry name" value="GST_C"/>
    <property type="match status" value="1"/>
</dbReference>
<dbReference type="GO" id="GO:0005737">
    <property type="term" value="C:cytoplasm"/>
    <property type="evidence" value="ECO:0007669"/>
    <property type="project" value="TreeGrafter"/>
</dbReference>
<dbReference type="EMBL" id="CAJOBB010000778">
    <property type="protein sequence ID" value="CAF3749606.1"/>
    <property type="molecule type" value="Genomic_DNA"/>
</dbReference>
<evidence type="ECO:0000256" key="2">
    <source>
        <dbReference type="ARBA" id="ARBA00012452"/>
    </source>
</evidence>
<dbReference type="InterPro" id="IPR004045">
    <property type="entry name" value="Glutathione_S-Trfase_N"/>
</dbReference>
<dbReference type="EC" id="2.5.1.18" evidence="2"/>
<reference evidence="7" key="1">
    <citation type="submission" date="2021-02" db="EMBL/GenBank/DDBJ databases">
        <authorList>
            <person name="Nowell W R."/>
        </authorList>
    </citation>
    <scope>NUCLEOTIDE SEQUENCE</scope>
</reference>
<dbReference type="Gene3D" id="1.20.1050.10">
    <property type="match status" value="1"/>
</dbReference>
<dbReference type="InterPro" id="IPR040079">
    <property type="entry name" value="Glutathione_S-Trfase"/>
</dbReference>
<evidence type="ECO:0000259" key="6">
    <source>
        <dbReference type="PROSITE" id="PS50405"/>
    </source>
</evidence>
<evidence type="ECO:0000256" key="1">
    <source>
        <dbReference type="ARBA" id="ARBA00010128"/>
    </source>
</evidence>
<evidence type="ECO:0000313" key="7">
    <source>
        <dbReference type="EMBL" id="CAF1244116.1"/>
    </source>
</evidence>
<dbReference type="SUPFAM" id="SSF47616">
    <property type="entry name" value="GST C-terminal domain-like"/>
    <property type="match status" value="1"/>
</dbReference>
<dbReference type="SUPFAM" id="SSF52833">
    <property type="entry name" value="Thioredoxin-like"/>
    <property type="match status" value="1"/>
</dbReference>
<dbReference type="Pfam" id="PF13417">
    <property type="entry name" value="GST_N_3"/>
    <property type="match status" value="1"/>
</dbReference>
<sequence length="239" mass="27273">MGGTASNLTRRATVPAPNDIETSKGNIIVHGLVLSTNTQRVLVTLAEKGLKYELKPLKIMESEQKSRQYVEGMQPFGLFPVLIDTDGFKIYESRAICRYLEEKYKGKGTELIPSKDIQARAFFEQAANIEAFNFDPPANALIRETVVKKIFYQKEPDPIKVAQYREDLGSKLNVYENILSKQPYLAGQVYTMADLFHLPCAQFIIKFGDGDLFESRPNVKQWWERISSRPSWKAVQEMK</sequence>
<gene>
    <name evidence="7" type="ORF">IZO911_LOCUS30967</name>
    <name evidence="8" type="ORF">KXQ929_LOCUS14159</name>
</gene>
<dbReference type="SFLD" id="SFLDG01154">
    <property type="entry name" value="Main.5:_Phi-like"/>
    <property type="match status" value="1"/>
</dbReference>
<dbReference type="GO" id="GO:0043295">
    <property type="term" value="F:glutathione binding"/>
    <property type="evidence" value="ECO:0007669"/>
    <property type="project" value="TreeGrafter"/>
</dbReference>
<evidence type="ECO:0000256" key="3">
    <source>
        <dbReference type="ARBA" id="ARBA00022679"/>
    </source>
</evidence>
<dbReference type="GO" id="GO:0006749">
    <property type="term" value="P:glutathione metabolic process"/>
    <property type="evidence" value="ECO:0007669"/>
    <property type="project" value="TreeGrafter"/>
</dbReference>
<dbReference type="AlphaFoldDB" id="A0A814ZKD0"/>
<evidence type="ECO:0000256" key="4">
    <source>
        <dbReference type="ARBA" id="ARBA00047960"/>
    </source>
</evidence>
<protein>
    <recommendedName>
        <fullName evidence="2">glutathione transferase</fullName>
        <ecNumber evidence="2">2.5.1.18</ecNumber>
    </recommendedName>
</protein>
<feature type="domain" description="GST N-terminal" evidence="5">
    <location>
        <begin position="25"/>
        <end position="108"/>
    </location>
</feature>
<organism evidence="7 9">
    <name type="scientific">Adineta steineri</name>
    <dbReference type="NCBI Taxonomy" id="433720"/>
    <lineage>
        <taxon>Eukaryota</taxon>
        <taxon>Metazoa</taxon>
        <taxon>Spiralia</taxon>
        <taxon>Gnathifera</taxon>
        <taxon>Rotifera</taxon>
        <taxon>Eurotatoria</taxon>
        <taxon>Bdelloidea</taxon>
        <taxon>Adinetida</taxon>
        <taxon>Adinetidae</taxon>
        <taxon>Adineta</taxon>
    </lineage>
</organism>
<dbReference type="InterPro" id="IPR010987">
    <property type="entry name" value="Glutathione-S-Trfase_C-like"/>
</dbReference>
<dbReference type="PANTHER" id="PTHR43900">
    <property type="entry name" value="GLUTATHIONE S-TRANSFERASE RHO"/>
    <property type="match status" value="1"/>
</dbReference>
<dbReference type="PROSITE" id="PS50404">
    <property type="entry name" value="GST_NTER"/>
    <property type="match status" value="1"/>
</dbReference>
<dbReference type="PANTHER" id="PTHR43900:SF3">
    <property type="entry name" value="GLUTATHIONE S-TRANSFERASE RHO"/>
    <property type="match status" value="1"/>
</dbReference>
<comment type="caution">
    <text evidence="7">The sequence shown here is derived from an EMBL/GenBank/DDBJ whole genome shotgun (WGS) entry which is preliminary data.</text>
</comment>
<dbReference type="SFLD" id="SFLDS00019">
    <property type="entry name" value="Glutathione_Transferase_(cytos"/>
    <property type="match status" value="1"/>
</dbReference>